<dbReference type="GO" id="GO:0015086">
    <property type="term" value="F:cadmium ion transmembrane transporter activity"/>
    <property type="evidence" value="ECO:0007669"/>
    <property type="project" value="TreeGrafter"/>
</dbReference>
<feature type="transmembrane region" description="Helical" evidence="6">
    <location>
        <begin position="507"/>
        <end position="525"/>
    </location>
</feature>
<dbReference type="EMBL" id="JAVRRL010000040">
    <property type="protein sequence ID" value="KAK5111371.1"/>
    <property type="molecule type" value="Genomic_DNA"/>
</dbReference>
<feature type="region of interest" description="Disordered" evidence="5">
    <location>
        <begin position="65"/>
        <end position="89"/>
    </location>
</feature>
<feature type="transmembrane region" description="Helical" evidence="6">
    <location>
        <begin position="207"/>
        <end position="234"/>
    </location>
</feature>
<sequence length="606" mass="65202">MNCPSKTEPDVPDGWNQSPNALAADSTTRSDLSRIASARRKRDHRLSTQDTSDIELITLRQDFDSRGKDPGVGVRAGRHGGDGHAPNTGEEMLEETLGTSPNPAALDEDLNSLPIYHRWARKLARVLLRYTKFIGPGFLISVAYIDPGNYATDISAGATYQYKLLFMILLSNLFAIFLQSLCIRLGTVTGKNLAEMYRAEMPPWLNYALYALAEAAIIATDIAEVIGTAIALSLLSNGKIPLVAGCAISIVDVLFILLFYNPSGASMKALRGFEFFVVLLVLGVVICFCFQLSLLPASTKVGEVFKGYLPSRSLVQGQGLYQACGVLGATVMPHSLYLGSGIIQARLQDFDLKASQKRPQPATNSATVLRASTDSNHSHPSTTTNHNPTFNDEKPTYRPSLHAINSCMSYSIIELAISLFTFALFVNSAILIIAGSALHNLPNPGNASLFAIYNLLTTSLSRAAGVVFALALLLSGVSAGIVCTIAGQMVSEGQLQLKVKPWVRRMMTRSISITPSIIIAGAVGAEGLTKALQASQVALSVILPFVSAPLIYFTCRNKYMTVVDSRDGRMVKMRNSWWVAGLAGVVWGLIVVMNVALIVLLGLGVG</sequence>
<evidence type="ECO:0000313" key="7">
    <source>
        <dbReference type="EMBL" id="KAK5111371.1"/>
    </source>
</evidence>
<feature type="transmembrane region" description="Helical" evidence="6">
    <location>
        <begin position="272"/>
        <end position="299"/>
    </location>
</feature>
<evidence type="ECO:0000256" key="2">
    <source>
        <dbReference type="ARBA" id="ARBA00022692"/>
    </source>
</evidence>
<evidence type="ECO:0000256" key="1">
    <source>
        <dbReference type="ARBA" id="ARBA00004141"/>
    </source>
</evidence>
<gene>
    <name evidence="7" type="ORF">LTR62_005211</name>
</gene>
<dbReference type="Pfam" id="PF01566">
    <property type="entry name" value="Nramp"/>
    <property type="match status" value="2"/>
</dbReference>
<reference evidence="7" key="1">
    <citation type="submission" date="2023-08" db="EMBL/GenBank/DDBJ databases">
        <title>Black Yeasts Isolated from many extreme environments.</title>
        <authorList>
            <person name="Coleine C."/>
            <person name="Stajich J.E."/>
            <person name="Selbmann L."/>
        </authorList>
    </citation>
    <scope>NUCLEOTIDE SEQUENCE</scope>
    <source>
        <strain evidence="7">CCFEE 5401</strain>
    </source>
</reference>
<keyword evidence="4 6" id="KW-0472">Membrane</keyword>
<dbReference type="GO" id="GO:0034755">
    <property type="term" value="P:iron ion transmembrane transport"/>
    <property type="evidence" value="ECO:0007669"/>
    <property type="project" value="TreeGrafter"/>
</dbReference>
<keyword evidence="3 6" id="KW-1133">Transmembrane helix</keyword>
<evidence type="ECO:0000313" key="8">
    <source>
        <dbReference type="Proteomes" id="UP001310890"/>
    </source>
</evidence>
<feature type="compositionally biased region" description="Polar residues" evidence="5">
    <location>
        <begin position="15"/>
        <end position="30"/>
    </location>
</feature>
<dbReference type="PRINTS" id="PR00447">
    <property type="entry name" value="NATRESASSCMP"/>
</dbReference>
<dbReference type="PANTHER" id="PTHR11706:SF101">
    <property type="entry name" value="MANGANESE TRANSPORTER SMF1"/>
    <property type="match status" value="1"/>
</dbReference>
<evidence type="ECO:0000256" key="3">
    <source>
        <dbReference type="ARBA" id="ARBA00022989"/>
    </source>
</evidence>
<feature type="transmembrane region" description="Helical" evidence="6">
    <location>
        <begin position="463"/>
        <end position="486"/>
    </location>
</feature>
<proteinExistence type="predicted"/>
<evidence type="ECO:0000256" key="4">
    <source>
        <dbReference type="ARBA" id="ARBA00023136"/>
    </source>
</evidence>
<feature type="transmembrane region" description="Helical" evidence="6">
    <location>
        <begin position="126"/>
        <end position="145"/>
    </location>
</feature>
<name>A0AAN7TDZ2_9PEZI</name>
<feature type="region of interest" description="Disordered" evidence="5">
    <location>
        <begin position="355"/>
        <end position="392"/>
    </location>
</feature>
<dbReference type="GO" id="GO:0005886">
    <property type="term" value="C:plasma membrane"/>
    <property type="evidence" value="ECO:0007669"/>
    <property type="project" value="TreeGrafter"/>
</dbReference>
<dbReference type="PANTHER" id="PTHR11706">
    <property type="entry name" value="SOLUTE CARRIER PROTEIN FAMILY 11 MEMBER"/>
    <property type="match status" value="1"/>
</dbReference>
<accession>A0AAN7TDZ2</accession>
<organism evidence="7 8">
    <name type="scientific">Meristemomyces frigidus</name>
    <dbReference type="NCBI Taxonomy" id="1508187"/>
    <lineage>
        <taxon>Eukaryota</taxon>
        <taxon>Fungi</taxon>
        <taxon>Dikarya</taxon>
        <taxon>Ascomycota</taxon>
        <taxon>Pezizomycotina</taxon>
        <taxon>Dothideomycetes</taxon>
        <taxon>Dothideomycetidae</taxon>
        <taxon>Mycosphaerellales</taxon>
        <taxon>Teratosphaeriaceae</taxon>
        <taxon>Meristemomyces</taxon>
    </lineage>
</organism>
<feature type="transmembrane region" description="Helical" evidence="6">
    <location>
        <begin position="537"/>
        <end position="555"/>
    </location>
</feature>
<feature type="transmembrane region" description="Helical" evidence="6">
    <location>
        <begin position="415"/>
        <end position="438"/>
    </location>
</feature>
<dbReference type="NCBIfam" id="TIGR01197">
    <property type="entry name" value="nramp"/>
    <property type="match status" value="1"/>
</dbReference>
<feature type="compositionally biased region" description="Polar residues" evidence="5">
    <location>
        <begin position="357"/>
        <end position="390"/>
    </location>
</feature>
<feature type="transmembrane region" description="Helical" evidence="6">
    <location>
        <begin position="319"/>
        <end position="338"/>
    </location>
</feature>
<dbReference type="NCBIfam" id="NF037982">
    <property type="entry name" value="Nramp_1"/>
    <property type="match status" value="1"/>
</dbReference>
<dbReference type="Proteomes" id="UP001310890">
    <property type="component" value="Unassembled WGS sequence"/>
</dbReference>
<evidence type="ECO:0000256" key="6">
    <source>
        <dbReference type="SAM" id="Phobius"/>
    </source>
</evidence>
<dbReference type="GO" id="GO:0030026">
    <property type="term" value="P:intracellular manganese ion homeostasis"/>
    <property type="evidence" value="ECO:0007669"/>
    <property type="project" value="TreeGrafter"/>
</dbReference>
<dbReference type="InterPro" id="IPR001046">
    <property type="entry name" value="NRAMP_fam"/>
</dbReference>
<feature type="transmembrane region" description="Helical" evidence="6">
    <location>
        <begin position="576"/>
        <end position="603"/>
    </location>
</feature>
<dbReference type="AlphaFoldDB" id="A0AAN7TDZ2"/>
<comment type="caution">
    <text evidence="7">The sequence shown here is derived from an EMBL/GenBank/DDBJ whole genome shotgun (WGS) entry which is preliminary data.</text>
</comment>
<protein>
    <submittedName>
        <fullName evidence="7">Uncharacterized protein</fullName>
    </submittedName>
</protein>
<dbReference type="GO" id="GO:0005384">
    <property type="term" value="F:manganese ion transmembrane transporter activity"/>
    <property type="evidence" value="ECO:0007669"/>
    <property type="project" value="TreeGrafter"/>
</dbReference>
<feature type="region of interest" description="Disordered" evidence="5">
    <location>
        <begin position="1"/>
        <end position="48"/>
    </location>
</feature>
<comment type="subcellular location">
    <subcellularLocation>
        <location evidence="1">Membrane</location>
        <topology evidence="1">Multi-pass membrane protein</topology>
    </subcellularLocation>
</comment>
<evidence type="ECO:0000256" key="5">
    <source>
        <dbReference type="SAM" id="MobiDB-lite"/>
    </source>
</evidence>
<feature type="transmembrane region" description="Helical" evidence="6">
    <location>
        <begin position="240"/>
        <end position="260"/>
    </location>
</feature>
<feature type="transmembrane region" description="Helical" evidence="6">
    <location>
        <begin position="165"/>
        <end position="186"/>
    </location>
</feature>
<keyword evidence="2 6" id="KW-0812">Transmembrane</keyword>